<feature type="compositionally biased region" description="Basic and acidic residues" evidence="1">
    <location>
        <begin position="47"/>
        <end position="60"/>
    </location>
</feature>
<gene>
    <name evidence="4" type="ORF">TAV2_LOCUS16492</name>
</gene>
<accession>A0AAU9SJQ0</accession>
<feature type="domain" description="Reverse transcriptase zinc-binding" evidence="3">
    <location>
        <begin position="312"/>
        <end position="401"/>
    </location>
</feature>
<feature type="domain" description="RNase H type-1" evidence="2">
    <location>
        <begin position="465"/>
        <end position="519"/>
    </location>
</feature>
<dbReference type="InterPro" id="IPR002156">
    <property type="entry name" value="RNaseH_domain"/>
</dbReference>
<organism evidence="4 5">
    <name type="scientific">Thlaspi arvense</name>
    <name type="common">Field penny-cress</name>
    <dbReference type="NCBI Taxonomy" id="13288"/>
    <lineage>
        <taxon>Eukaryota</taxon>
        <taxon>Viridiplantae</taxon>
        <taxon>Streptophyta</taxon>
        <taxon>Embryophyta</taxon>
        <taxon>Tracheophyta</taxon>
        <taxon>Spermatophyta</taxon>
        <taxon>Magnoliopsida</taxon>
        <taxon>eudicotyledons</taxon>
        <taxon>Gunneridae</taxon>
        <taxon>Pentapetalae</taxon>
        <taxon>rosids</taxon>
        <taxon>malvids</taxon>
        <taxon>Brassicales</taxon>
        <taxon>Brassicaceae</taxon>
        <taxon>Thlaspideae</taxon>
        <taxon>Thlaspi</taxon>
    </lineage>
</organism>
<evidence type="ECO:0000256" key="1">
    <source>
        <dbReference type="SAM" id="MobiDB-lite"/>
    </source>
</evidence>
<name>A0AAU9SJQ0_THLAR</name>
<reference evidence="4 5" key="1">
    <citation type="submission" date="2022-03" db="EMBL/GenBank/DDBJ databases">
        <authorList>
            <person name="Nunn A."/>
            <person name="Chopra R."/>
            <person name="Nunn A."/>
            <person name="Contreras Garrido A."/>
        </authorList>
    </citation>
    <scope>NUCLEOTIDE SEQUENCE [LARGE SCALE GENOMIC DNA]</scope>
</reference>
<feature type="compositionally biased region" description="Basic and acidic residues" evidence="1">
    <location>
        <begin position="100"/>
        <end position="113"/>
    </location>
</feature>
<dbReference type="Pfam" id="PF13456">
    <property type="entry name" value="RVT_3"/>
    <property type="match status" value="1"/>
</dbReference>
<protein>
    <recommendedName>
        <fullName evidence="6">Reverse transcriptase zinc-binding domain-containing protein</fullName>
    </recommendedName>
</protein>
<feature type="region of interest" description="Disordered" evidence="1">
    <location>
        <begin position="22"/>
        <end position="149"/>
    </location>
</feature>
<dbReference type="Proteomes" id="UP000836841">
    <property type="component" value="Chromosome 5"/>
</dbReference>
<feature type="compositionally biased region" description="Basic residues" evidence="1">
    <location>
        <begin position="230"/>
        <end position="239"/>
    </location>
</feature>
<feature type="non-terminal residue" evidence="4">
    <location>
        <position position="1"/>
    </location>
</feature>
<proteinExistence type="predicted"/>
<dbReference type="AlphaFoldDB" id="A0AAU9SJQ0"/>
<evidence type="ECO:0000313" key="5">
    <source>
        <dbReference type="Proteomes" id="UP000836841"/>
    </source>
</evidence>
<dbReference type="EMBL" id="OU466861">
    <property type="protein sequence ID" value="CAH2065442.1"/>
    <property type="molecule type" value="Genomic_DNA"/>
</dbReference>
<dbReference type="InterPro" id="IPR026960">
    <property type="entry name" value="RVT-Znf"/>
</dbReference>
<dbReference type="GO" id="GO:0004523">
    <property type="term" value="F:RNA-DNA hybrid ribonuclease activity"/>
    <property type="evidence" value="ECO:0007669"/>
    <property type="project" value="InterPro"/>
</dbReference>
<evidence type="ECO:0000313" key="4">
    <source>
        <dbReference type="EMBL" id="CAH2065442.1"/>
    </source>
</evidence>
<dbReference type="Pfam" id="PF13966">
    <property type="entry name" value="zf-RVT"/>
    <property type="match status" value="1"/>
</dbReference>
<evidence type="ECO:0000259" key="2">
    <source>
        <dbReference type="Pfam" id="PF13456"/>
    </source>
</evidence>
<dbReference type="GO" id="GO:0003676">
    <property type="term" value="F:nucleic acid binding"/>
    <property type="evidence" value="ECO:0007669"/>
    <property type="project" value="InterPro"/>
</dbReference>
<sequence>SSPHIPTFKPQTQIHDDFHQRLDRHGRPFGTHPSTYNQSYRPPGIARDYRQLGEHREEGNRTQQAGVESYRKEGSSHKRTTNYENENLGAKRNRQTSPRMEWREKPIENKENSIEDSTSTRQREFSMPKSLGRNLDREDFPTPPPIPTTEQVMDELREVTVQYINCEDPTESMARLQRVLQGETNGMMAEAAAGIIEAAVLSHQASMLADQQHLREEVETSNLIPAKPAEKKRRGRPPNRIRSQPNPTVVIGASSRQRPISQIQHSPSQRARKASCVVKEFPNLAPDILSIVPSKSAAKDRYVWLPQETGEYTTRSGYHAGREETPPPLTQPQETTRFDWNRPIFSPKLKLFLWKILQNALPIGENLAKRGLIANVNCIRCGLPETAVHLFFQCEFAKKVWREAPLRDELGLSHMKNPKETFTKAVADAREWYLAQEKQITTQSGEESRRSLTPRDIPPDAIHCNTDAAWNPDTKTAGLGWIFCNQAGSHLTQGSNTKTFTRSPLTAETLAIREALQHA</sequence>
<feature type="non-terminal residue" evidence="4">
    <location>
        <position position="519"/>
    </location>
</feature>
<evidence type="ECO:0008006" key="6">
    <source>
        <dbReference type="Google" id="ProtNLM"/>
    </source>
</evidence>
<evidence type="ECO:0000259" key="3">
    <source>
        <dbReference type="Pfam" id="PF13966"/>
    </source>
</evidence>
<keyword evidence="5" id="KW-1185">Reference proteome</keyword>
<feature type="region of interest" description="Disordered" evidence="1">
    <location>
        <begin position="212"/>
        <end position="247"/>
    </location>
</feature>